<dbReference type="AlphaFoldDB" id="A0A375HZ57"/>
<dbReference type="OrthoDB" id="5180791at2"/>
<reference evidence="4" key="1">
    <citation type="submission" date="2018-02" db="EMBL/GenBank/DDBJ databases">
        <authorList>
            <person name="Hornung B."/>
        </authorList>
    </citation>
    <scope>NUCLEOTIDE SEQUENCE [LARGE SCALE GENOMIC DNA]</scope>
</reference>
<keyword evidence="4" id="KW-1185">Reference proteome</keyword>
<dbReference type="InterPro" id="IPR047682">
    <property type="entry name" value="SepH-like"/>
</dbReference>
<proteinExistence type="predicted"/>
<feature type="compositionally biased region" description="Acidic residues" evidence="1">
    <location>
        <begin position="200"/>
        <end position="210"/>
    </location>
</feature>
<feature type="region of interest" description="Disordered" evidence="1">
    <location>
        <begin position="137"/>
        <end position="160"/>
    </location>
</feature>
<dbReference type="Pfam" id="PF11268">
    <property type="entry name" value="DUF3071"/>
    <property type="match status" value="1"/>
</dbReference>
<feature type="region of interest" description="Disordered" evidence="1">
    <location>
        <begin position="190"/>
        <end position="216"/>
    </location>
</feature>
<sequence>MDSALTPREIQSRIRAGESPADVARAAGVPVDGIEGYAAPVLAEREHMATTAQAAQCRRGDGRGLVQLGQAVRTRLGSEGIDAASVDWDAWREEDRVDRHWTVQASYRIGSTVHQARFDFDPRGRFASAIGDDARWLLGEEPPRPRTPIRRTDPDTEPTVDLNDEMAIVRAVQPSGRPGGGAALAEVYEAAESSGLDDGRGEEDGDEGDELEHTGLTKVGGVYDLVPNPTSDMDVLYDMLSGFDEDSVHVYAGLNQPVAVSGADVGEADRDEPPEPDRDEPSPDGSEPAREEAAETRPGADQGPSDEQAPADTDGTETAPEPEQDPLLEAPPPSEPKKKTPRRRKNRASVPSWDEIMFGGPRKPGDSDTDLR</sequence>
<protein>
    <recommendedName>
        <fullName evidence="2">DUF3071 domain-containing protein</fullName>
    </recommendedName>
</protein>
<name>A0A375HZ57_9ACTN</name>
<feature type="domain" description="DUF3071" evidence="2">
    <location>
        <begin position="2"/>
        <end position="120"/>
    </location>
</feature>
<dbReference type="RefSeq" id="WP_119714830.1">
    <property type="nucleotide sequence ID" value="NZ_OMOH01000002.1"/>
</dbReference>
<dbReference type="EMBL" id="OMOH01000002">
    <property type="protein sequence ID" value="SPF67624.1"/>
    <property type="molecule type" value="Genomic_DNA"/>
</dbReference>
<evidence type="ECO:0000259" key="2">
    <source>
        <dbReference type="Pfam" id="PF11268"/>
    </source>
</evidence>
<feature type="compositionally biased region" description="Basic and acidic residues" evidence="1">
    <location>
        <begin position="363"/>
        <end position="372"/>
    </location>
</feature>
<feature type="compositionally biased region" description="Basic and acidic residues" evidence="1">
    <location>
        <begin position="267"/>
        <end position="295"/>
    </location>
</feature>
<dbReference type="InterPro" id="IPR021421">
    <property type="entry name" value="DUF3071"/>
</dbReference>
<evidence type="ECO:0000256" key="1">
    <source>
        <dbReference type="SAM" id="MobiDB-lite"/>
    </source>
</evidence>
<dbReference type="Proteomes" id="UP000265962">
    <property type="component" value="Unassembled WGS sequence"/>
</dbReference>
<accession>A0A375HZ57</accession>
<organism evidence="3 4">
    <name type="scientific">Propionibacterium ruminifibrarum</name>
    <dbReference type="NCBI Taxonomy" id="1962131"/>
    <lineage>
        <taxon>Bacteria</taxon>
        <taxon>Bacillati</taxon>
        <taxon>Actinomycetota</taxon>
        <taxon>Actinomycetes</taxon>
        <taxon>Propionibacteriales</taxon>
        <taxon>Propionibacteriaceae</taxon>
        <taxon>Propionibacterium</taxon>
    </lineage>
</organism>
<evidence type="ECO:0000313" key="3">
    <source>
        <dbReference type="EMBL" id="SPF67624.1"/>
    </source>
</evidence>
<gene>
    <name evidence="3" type="ORF">PROPJV5_0581</name>
</gene>
<feature type="region of interest" description="Disordered" evidence="1">
    <location>
        <begin position="259"/>
        <end position="372"/>
    </location>
</feature>
<dbReference type="NCBIfam" id="NF040712">
    <property type="entry name" value="SepH"/>
    <property type="match status" value="1"/>
</dbReference>
<evidence type="ECO:0000313" key="4">
    <source>
        <dbReference type="Proteomes" id="UP000265962"/>
    </source>
</evidence>